<dbReference type="GO" id="GO:0022857">
    <property type="term" value="F:transmembrane transporter activity"/>
    <property type="evidence" value="ECO:0007669"/>
    <property type="project" value="UniProtKB-UniRule"/>
</dbReference>
<evidence type="ECO:0000256" key="5">
    <source>
        <dbReference type="ARBA" id="ARBA00022692"/>
    </source>
</evidence>
<evidence type="ECO:0000313" key="10">
    <source>
        <dbReference type="EMBL" id="ORX91785.1"/>
    </source>
</evidence>
<feature type="transmembrane region" description="Helical" evidence="8">
    <location>
        <begin position="107"/>
        <end position="128"/>
    </location>
</feature>
<keyword evidence="6 8" id="KW-1133">Transmembrane helix</keyword>
<protein>
    <recommendedName>
        <fullName evidence="4 8">Protein PNS1</fullName>
    </recommendedName>
</protein>
<name>A0A1Y1Y1L5_9FUNG</name>
<sequence length="558" mass="62384">MSGYDKHSQPYYPPPVNDQQYSQPHNPYYTQQPQGYYNQQQPQQDYYSQNPDQYYYPPPPPVPSQPAYDQSAQYYQPPVNNPPESGGGGANYSNDGKFKPVSGFNDLWAAILFWVHLAAFVVISFFSIRAVANASKTTPGNNTDSSQLLSFNTIILFLTICGVGFLLSTLYVIMMQRVPGALIRISFFLSVGLYFVMAAFYAVKKLYVLTVIFAIFGVLYLLAWFWWRNRIPFATIMLKTVAGVTRKYPGTIITATIGLIFHLLFCVWWSFTITGAYNYFGGADACKTVQNPRTGALTQQCSYPAKLYIVLLYCVFSLYWTTQLLKTLVHITVSGVFASYYFFHNTAQMESSPTTSSLKRACTTSFGSAAYGSLIIALFKTVRAILREVISDSDSGIAVFIACFVECLLAWIEGFIQYFNHYAFTQVAIYGKPYCQAAKDTWKLIQDRGVEAIINDNLIGNVLTMGGLLVGVITALLTYLFILVFKPAVNSNGSFTVIFIIFGFLIGLTLFILVAEVIESGTATTFVCLAEDPNALRQSQPELFEKIRQTYPEVVQGV</sequence>
<keyword evidence="7 8" id="KW-0472">Membrane</keyword>
<feature type="transmembrane region" description="Helical" evidence="8">
    <location>
        <begin position="181"/>
        <end position="201"/>
    </location>
</feature>
<feature type="transmembrane region" description="Helical" evidence="8">
    <location>
        <begin position="248"/>
        <end position="271"/>
    </location>
</feature>
<accession>A0A1Y1Y1L5</accession>
<feature type="transmembrane region" description="Helical" evidence="8">
    <location>
        <begin position="207"/>
        <end position="227"/>
    </location>
</feature>
<evidence type="ECO:0000313" key="11">
    <source>
        <dbReference type="Proteomes" id="UP000193498"/>
    </source>
</evidence>
<dbReference type="InParanoid" id="A0A1Y1Y1L5"/>
<evidence type="ECO:0000256" key="9">
    <source>
        <dbReference type="SAM" id="MobiDB-lite"/>
    </source>
</evidence>
<reference evidence="10 11" key="1">
    <citation type="submission" date="2016-07" db="EMBL/GenBank/DDBJ databases">
        <title>Pervasive Adenine N6-methylation of Active Genes in Fungi.</title>
        <authorList>
            <consortium name="DOE Joint Genome Institute"/>
            <person name="Mondo S.J."/>
            <person name="Dannebaum R.O."/>
            <person name="Kuo R.C."/>
            <person name="Labutti K."/>
            <person name="Haridas S."/>
            <person name="Kuo A."/>
            <person name="Salamov A."/>
            <person name="Ahrendt S.R."/>
            <person name="Lipzen A."/>
            <person name="Sullivan W."/>
            <person name="Andreopoulos W.B."/>
            <person name="Clum A."/>
            <person name="Lindquist E."/>
            <person name="Daum C."/>
            <person name="Ramamoorthy G.K."/>
            <person name="Gryganskyi A."/>
            <person name="Culley D."/>
            <person name="Magnuson J.K."/>
            <person name="James T.Y."/>
            <person name="O'Malley M.A."/>
            <person name="Stajich J.E."/>
            <person name="Spatafora J.W."/>
            <person name="Visel A."/>
            <person name="Grigoriev I.V."/>
        </authorList>
    </citation>
    <scope>NUCLEOTIDE SEQUENCE [LARGE SCALE GENOMIC DNA]</scope>
    <source>
        <strain evidence="10 11">CBS 931.73</strain>
    </source>
</reference>
<gene>
    <name evidence="10" type="ORF">K493DRAFT_227229</name>
</gene>
<dbReference type="PANTHER" id="PTHR12385">
    <property type="entry name" value="CHOLINE TRANSPORTER-LIKE (SLC FAMILY 44)"/>
    <property type="match status" value="1"/>
</dbReference>
<dbReference type="Pfam" id="PF04515">
    <property type="entry name" value="Choline_transpo"/>
    <property type="match status" value="1"/>
</dbReference>
<keyword evidence="5 8" id="KW-0812">Transmembrane</keyword>
<dbReference type="STRING" id="1314790.A0A1Y1Y1L5"/>
<evidence type="ECO:0000256" key="1">
    <source>
        <dbReference type="ARBA" id="ARBA00002957"/>
    </source>
</evidence>
<feature type="compositionally biased region" description="Low complexity" evidence="9">
    <location>
        <begin position="26"/>
        <end position="55"/>
    </location>
</feature>
<dbReference type="GO" id="GO:0005886">
    <property type="term" value="C:plasma membrane"/>
    <property type="evidence" value="ECO:0007669"/>
    <property type="project" value="UniProtKB-SubCell"/>
</dbReference>
<evidence type="ECO:0000256" key="4">
    <source>
        <dbReference type="ARBA" id="ARBA00015388"/>
    </source>
</evidence>
<feature type="region of interest" description="Disordered" evidence="9">
    <location>
        <begin position="1"/>
        <end position="91"/>
    </location>
</feature>
<evidence type="ECO:0000256" key="7">
    <source>
        <dbReference type="ARBA" id="ARBA00023136"/>
    </source>
</evidence>
<organism evidence="10 11">
    <name type="scientific">Basidiobolus meristosporus CBS 931.73</name>
    <dbReference type="NCBI Taxonomy" id="1314790"/>
    <lineage>
        <taxon>Eukaryota</taxon>
        <taxon>Fungi</taxon>
        <taxon>Fungi incertae sedis</taxon>
        <taxon>Zoopagomycota</taxon>
        <taxon>Entomophthoromycotina</taxon>
        <taxon>Basidiobolomycetes</taxon>
        <taxon>Basidiobolales</taxon>
        <taxon>Basidiobolaceae</taxon>
        <taxon>Basidiobolus</taxon>
    </lineage>
</organism>
<evidence type="ECO:0000256" key="3">
    <source>
        <dbReference type="ARBA" id="ARBA00007168"/>
    </source>
</evidence>
<comment type="similarity">
    <text evidence="3 8">Belongs to the CTL (choline transporter-like) family.</text>
</comment>
<feature type="transmembrane region" description="Helical" evidence="8">
    <location>
        <begin position="327"/>
        <end position="343"/>
    </location>
</feature>
<feature type="transmembrane region" description="Helical" evidence="8">
    <location>
        <begin position="465"/>
        <end position="485"/>
    </location>
</feature>
<comment type="subcellular location">
    <subcellularLocation>
        <location evidence="8">Cell membrane</location>
        <topology evidence="8">Multi-pass membrane protein</topology>
    </subcellularLocation>
    <subcellularLocation>
        <location evidence="2">Membrane</location>
        <topology evidence="2">Multi-pass membrane protein</topology>
    </subcellularLocation>
</comment>
<keyword evidence="11" id="KW-1185">Reference proteome</keyword>
<dbReference type="EMBL" id="MCFE01000307">
    <property type="protein sequence ID" value="ORX91785.1"/>
    <property type="molecule type" value="Genomic_DNA"/>
</dbReference>
<feature type="transmembrane region" description="Helical" evidence="8">
    <location>
        <begin position="363"/>
        <end position="382"/>
    </location>
</feature>
<dbReference type="OrthoDB" id="44736at2759"/>
<evidence type="ECO:0000256" key="6">
    <source>
        <dbReference type="ARBA" id="ARBA00022989"/>
    </source>
</evidence>
<feature type="transmembrane region" description="Helical" evidence="8">
    <location>
        <begin position="394"/>
        <end position="412"/>
    </location>
</feature>
<feature type="transmembrane region" description="Helical" evidence="8">
    <location>
        <begin position="497"/>
        <end position="518"/>
    </location>
</feature>
<evidence type="ECO:0000256" key="8">
    <source>
        <dbReference type="RuleBase" id="RU368066"/>
    </source>
</evidence>
<dbReference type="PANTHER" id="PTHR12385:SF4">
    <property type="entry name" value="PROTEIN PNS1"/>
    <property type="match status" value="1"/>
</dbReference>
<comment type="caution">
    <text evidence="10">The sequence shown here is derived from an EMBL/GenBank/DDBJ whole genome shotgun (WGS) entry which is preliminary data.</text>
</comment>
<proteinExistence type="inferred from homology"/>
<feature type="transmembrane region" description="Helical" evidence="8">
    <location>
        <begin position="148"/>
        <end position="174"/>
    </location>
</feature>
<dbReference type="Proteomes" id="UP000193498">
    <property type="component" value="Unassembled WGS sequence"/>
</dbReference>
<dbReference type="InterPro" id="IPR007603">
    <property type="entry name" value="Choline_transptr-like"/>
</dbReference>
<comment type="function">
    <text evidence="1 8">Probably involved in transport through the plasma membrane.</text>
</comment>
<evidence type="ECO:0000256" key="2">
    <source>
        <dbReference type="ARBA" id="ARBA00004141"/>
    </source>
</evidence>
<dbReference type="AlphaFoldDB" id="A0A1Y1Y1L5"/>